<dbReference type="AlphaFoldDB" id="H3ZIX3"/>
<evidence type="ECO:0000256" key="1">
    <source>
        <dbReference type="SAM" id="Phobius"/>
    </source>
</evidence>
<dbReference type="eggNOG" id="ENOG502ZZ0F">
    <property type="taxonomic scope" value="Bacteria"/>
</dbReference>
<dbReference type="RefSeq" id="WP_008951847.1">
    <property type="nucleotide sequence ID" value="NZ_AHTH01000055.1"/>
</dbReference>
<dbReference type="EMBL" id="AHTH01000055">
    <property type="protein sequence ID" value="EHR39442.1"/>
    <property type="molecule type" value="Genomic_DNA"/>
</dbReference>
<dbReference type="STRING" id="1129374.AJE_16704"/>
<name>H3ZIX3_9ALTE</name>
<proteinExistence type="predicted"/>
<dbReference type="Proteomes" id="UP000012046">
    <property type="component" value="Unassembled WGS sequence"/>
</dbReference>
<dbReference type="Pfam" id="PF11286">
    <property type="entry name" value="DUF3087"/>
    <property type="match status" value="1"/>
</dbReference>
<keyword evidence="1" id="KW-0472">Membrane</keyword>
<gene>
    <name evidence="2" type="ORF">AJE_16704</name>
</gene>
<keyword evidence="1" id="KW-0812">Transmembrane</keyword>
<comment type="caution">
    <text evidence="2">The sequence shown here is derived from an EMBL/GenBank/DDBJ whole genome shotgun (WGS) entry which is preliminary data.</text>
</comment>
<evidence type="ECO:0000313" key="2">
    <source>
        <dbReference type="EMBL" id="EHR39442.1"/>
    </source>
</evidence>
<accession>H3ZIX3</accession>
<dbReference type="InterPro" id="IPR021438">
    <property type="entry name" value="DUF3087"/>
</dbReference>
<sequence>MQLKVIDKALYRKRLNRITVLSILALLIVSLASSTLLISLLSDGSGSNFWLNFAGVVIGCILVGSALKKLKRHPYFSEVAYIWDLKHELNLIQRKLRAIQAAAEQHNPSALLILAYSYAGSRLIWQLDDNTLMMSELNLADNQLQQQIAELGLKLDPADYRRELLDQF</sequence>
<evidence type="ECO:0008006" key="4">
    <source>
        <dbReference type="Google" id="ProtNLM"/>
    </source>
</evidence>
<feature type="transmembrane region" description="Helical" evidence="1">
    <location>
        <begin position="20"/>
        <end position="41"/>
    </location>
</feature>
<feature type="transmembrane region" description="Helical" evidence="1">
    <location>
        <begin position="47"/>
        <end position="67"/>
    </location>
</feature>
<evidence type="ECO:0000313" key="3">
    <source>
        <dbReference type="Proteomes" id="UP000012046"/>
    </source>
</evidence>
<reference evidence="2 3" key="1">
    <citation type="journal article" date="2012" name="J. Bacteriol.">
        <title>Genome Sequence of Extracellular-Protease-Producing Alishewanella jeotgali Isolated from Traditional Korean Fermented Seafood.</title>
        <authorList>
            <person name="Jung J."/>
            <person name="Chun J."/>
            <person name="Park W."/>
        </authorList>
    </citation>
    <scope>NUCLEOTIDE SEQUENCE [LARGE SCALE GENOMIC DNA]</scope>
    <source>
        <strain evidence="2 3">KCTC 22429</strain>
    </source>
</reference>
<keyword evidence="3" id="KW-1185">Reference proteome</keyword>
<dbReference type="PATRIC" id="fig|1129374.4.peg.3310"/>
<protein>
    <recommendedName>
        <fullName evidence="4">DUF3087 domain-containing protein</fullName>
    </recommendedName>
</protein>
<keyword evidence="1" id="KW-1133">Transmembrane helix</keyword>
<organism evidence="2 3">
    <name type="scientific">Alishewanella jeotgali KCTC 22429</name>
    <dbReference type="NCBI Taxonomy" id="1129374"/>
    <lineage>
        <taxon>Bacteria</taxon>
        <taxon>Pseudomonadati</taxon>
        <taxon>Pseudomonadota</taxon>
        <taxon>Gammaproteobacteria</taxon>
        <taxon>Alteromonadales</taxon>
        <taxon>Alteromonadaceae</taxon>
        <taxon>Alishewanella</taxon>
    </lineage>
</organism>